<protein>
    <submittedName>
        <fullName evidence="2">MIF4G domain-containing protein</fullName>
    </submittedName>
</protein>
<evidence type="ECO:0000259" key="1">
    <source>
        <dbReference type="SMART" id="SM00543"/>
    </source>
</evidence>
<dbReference type="InterPro" id="IPR003890">
    <property type="entry name" value="MIF4G-like_typ-3"/>
</dbReference>
<dbReference type="PANTHER" id="PTHR23253">
    <property type="entry name" value="EUKARYOTIC TRANSLATION INITIATION FACTOR 4 GAMMA"/>
    <property type="match status" value="1"/>
</dbReference>
<proteinExistence type="predicted"/>
<comment type="caution">
    <text evidence="2">The sequence shown here is derived from an EMBL/GenBank/DDBJ whole genome shotgun (WGS) entry which is preliminary data.</text>
</comment>
<sequence length="300" mass="34075">MQADQTVISLRPGGGGAVASSLKVEPASVLVNAEVPWSVRRGNLSEKDRILKTVKGILNKLTPRKFDVLKGQLIDSGITTPDILTDVVSLIFDKAVLEPIFCPMYAELCFYLNMKLPSFPSDEPGGKEITFKRILLNICQEVFEGADNLRAEMRLMIAPEQELERRDKERMIKVRTVGNVRLMGELFKWGVVPEKIVRHVIKELLGHDGKTCPAEENVEAICHIFNAIGKQLVRRGDHFFSRLRELSSNPQLAPRLRLMVRDVIDLWANNWVTREEVRAHFEAKKNLGLGPKFTQRQRRI</sequence>
<keyword evidence="3" id="KW-1185">Reference proteome</keyword>
<dbReference type="SMART" id="SM00543">
    <property type="entry name" value="MIF4G"/>
    <property type="match status" value="1"/>
</dbReference>
<dbReference type="STRING" id="3775.A0A1Q3BSZ1"/>
<dbReference type="GO" id="GO:0003743">
    <property type="term" value="F:translation initiation factor activity"/>
    <property type="evidence" value="ECO:0007669"/>
    <property type="project" value="TreeGrafter"/>
</dbReference>
<dbReference type="AlphaFoldDB" id="A0A1Q3BSZ1"/>
<gene>
    <name evidence="2" type="ORF">CFOL_v3_14579</name>
</gene>
<dbReference type="OrthoDB" id="514777at2759"/>
<dbReference type="InterPro" id="IPR016024">
    <property type="entry name" value="ARM-type_fold"/>
</dbReference>
<feature type="domain" description="MIF4G" evidence="1">
    <location>
        <begin position="51"/>
        <end position="270"/>
    </location>
</feature>
<reference evidence="3" key="1">
    <citation type="submission" date="2016-04" db="EMBL/GenBank/DDBJ databases">
        <title>Cephalotus genome sequencing.</title>
        <authorList>
            <person name="Fukushima K."/>
            <person name="Hasebe M."/>
            <person name="Fang X."/>
        </authorList>
    </citation>
    <scope>NUCLEOTIDE SEQUENCE [LARGE SCALE GENOMIC DNA]</scope>
    <source>
        <strain evidence="3">cv. St1</strain>
    </source>
</reference>
<organism evidence="2 3">
    <name type="scientific">Cephalotus follicularis</name>
    <name type="common">Albany pitcher plant</name>
    <dbReference type="NCBI Taxonomy" id="3775"/>
    <lineage>
        <taxon>Eukaryota</taxon>
        <taxon>Viridiplantae</taxon>
        <taxon>Streptophyta</taxon>
        <taxon>Embryophyta</taxon>
        <taxon>Tracheophyta</taxon>
        <taxon>Spermatophyta</taxon>
        <taxon>Magnoliopsida</taxon>
        <taxon>eudicotyledons</taxon>
        <taxon>Gunneridae</taxon>
        <taxon>Pentapetalae</taxon>
        <taxon>rosids</taxon>
        <taxon>fabids</taxon>
        <taxon>Oxalidales</taxon>
        <taxon>Cephalotaceae</taxon>
        <taxon>Cephalotus</taxon>
    </lineage>
</organism>
<dbReference type="Gene3D" id="1.25.40.180">
    <property type="match status" value="1"/>
</dbReference>
<evidence type="ECO:0000313" key="3">
    <source>
        <dbReference type="Proteomes" id="UP000187406"/>
    </source>
</evidence>
<dbReference type="PANTHER" id="PTHR23253:SF53">
    <property type="entry name" value="EUKARYOTIC TRANSLATION INITIATION FACTOR ISOFORM 4G-1"/>
    <property type="match status" value="1"/>
</dbReference>
<evidence type="ECO:0000313" key="2">
    <source>
        <dbReference type="EMBL" id="GAV71085.1"/>
    </source>
</evidence>
<dbReference type="GO" id="GO:0016281">
    <property type="term" value="C:eukaryotic translation initiation factor 4F complex"/>
    <property type="evidence" value="ECO:0007669"/>
    <property type="project" value="TreeGrafter"/>
</dbReference>
<dbReference type="SUPFAM" id="SSF48371">
    <property type="entry name" value="ARM repeat"/>
    <property type="match status" value="1"/>
</dbReference>
<dbReference type="Pfam" id="PF02854">
    <property type="entry name" value="MIF4G"/>
    <property type="match status" value="1"/>
</dbReference>
<dbReference type="EMBL" id="BDDD01000871">
    <property type="protein sequence ID" value="GAV71085.1"/>
    <property type="molecule type" value="Genomic_DNA"/>
</dbReference>
<name>A0A1Q3BSZ1_CEPFO</name>
<dbReference type="Proteomes" id="UP000187406">
    <property type="component" value="Unassembled WGS sequence"/>
</dbReference>
<accession>A0A1Q3BSZ1</accession>
<dbReference type="GO" id="GO:0003729">
    <property type="term" value="F:mRNA binding"/>
    <property type="evidence" value="ECO:0007669"/>
    <property type="project" value="TreeGrafter"/>
</dbReference>
<dbReference type="InParanoid" id="A0A1Q3BSZ1"/>